<dbReference type="Pfam" id="PF00205">
    <property type="entry name" value="TPP_enzyme_M"/>
    <property type="match status" value="1"/>
</dbReference>
<evidence type="ECO:0000256" key="2">
    <source>
        <dbReference type="ARBA" id="ARBA00023052"/>
    </source>
</evidence>
<comment type="similarity">
    <text evidence="1 3">Belongs to the TPP enzyme family.</text>
</comment>
<dbReference type="GO" id="GO:0050660">
    <property type="term" value="F:flavin adenine dinucleotide binding"/>
    <property type="evidence" value="ECO:0007669"/>
    <property type="project" value="TreeGrafter"/>
</dbReference>
<dbReference type="SUPFAM" id="SSF52467">
    <property type="entry name" value="DHS-like NAD/FAD-binding domain"/>
    <property type="match status" value="1"/>
</dbReference>
<dbReference type="PANTHER" id="PTHR18968:SF142">
    <property type="entry name" value="ACETOLACTATE SYNTHASE"/>
    <property type="match status" value="1"/>
</dbReference>
<evidence type="ECO:0008006" key="9">
    <source>
        <dbReference type="Google" id="ProtNLM"/>
    </source>
</evidence>
<dbReference type="Gene3D" id="3.40.50.970">
    <property type="match status" value="2"/>
</dbReference>
<accession>A0A1F7IUN3</accession>
<evidence type="ECO:0000259" key="6">
    <source>
        <dbReference type="Pfam" id="PF02776"/>
    </source>
</evidence>
<evidence type="ECO:0000313" key="8">
    <source>
        <dbReference type="Proteomes" id="UP000177141"/>
    </source>
</evidence>
<dbReference type="GO" id="GO:0000287">
    <property type="term" value="F:magnesium ion binding"/>
    <property type="evidence" value="ECO:0007669"/>
    <property type="project" value="InterPro"/>
</dbReference>
<dbReference type="EMBL" id="MGAL01000036">
    <property type="protein sequence ID" value="OGK47026.1"/>
    <property type="molecule type" value="Genomic_DNA"/>
</dbReference>
<dbReference type="Pfam" id="PF02775">
    <property type="entry name" value="TPP_enzyme_C"/>
    <property type="match status" value="1"/>
</dbReference>
<feature type="domain" description="Thiamine pyrophosphate enzyme TPP-binding" evidence="5">
    <location>
        <begin position="418"/>
        <end position="556"/>
    </location>
</feature>
<dbReference type="AlphaFoldDB" id="A0A1F7IUN3"/>
<dbReference type="InterPro" id="IPR012001">
    <property type="entry name" value="Thiamin_PyroP_enz_TPP-bd_dom"/>
</dbReference>
<dbReference type="CDD" id="cd00568">
    <property type="entry name" value="TPP_enzymes"/>
    <property type="match status" value="1"/>
</dbReference>
<dbReference type="GO" id="GO:0005948">
    <property type="term" value="C:acetolactate synthase complex"/>
    <property type="evidence" value="ECO:0007669"/>
    <property type="project" value="TreeGrafter"/>
</dbReference>
<dbReference type="Pfam" id="PF02776">
    <property type="entry name" value="TPP_enzyme_N"/>
    <property type="match status" value="1"/>
</dbReference>
<reference evidence="7 8" key="1">
    <citation type="journal article" date="2016" name="Nat. Commun.">
        <title>Thousands of microbial genomes shed light on interconnected biogeochemical processes in an aquifer system.</title>
        <authorList>
            <person name="Anantharaman K."/>
            <person name="Brown C.T."/>
            <person name="Hug L.A."/>
            <person name="Sharon I."/>
            <person name="Castelle C.J."/>
            <person name="Probst A.J."/>
            <person name="Thomas B.C."/>
            <person name="Singh A."/>
            <person name="Wilkins M.J."/>
            <person name="Karaoz U."/>
            <person name="Brodie E.L."/>
            <person name="Williams K.H."/>
            <person name="Hubbard S.S."/>
            <person name="Banfield J.F."/>
        </authorList>
    </citation>
    <scope>NUCLEOTIDE SEQUENCE [LARGE SCALE GENOMIC DNA]</scope>
</reference>
<dbReference type="PANTHER" id="PTHR18968">
    <property type="entry name" value="THIAMINE PYROPHOSPHATE ENZYMES"/>
    <property type="match status" value="1"/>
</dbReference>
<dbReference type="InterPro" id="IPR045229">
    <property type="entry name" value="TPP_enz"/>
</dbReference>
<dbReference type="STRING" id="1802061.A3A93_02800"/>
<dbReference type="FunFam" id="3.40.50.970:FF:000007">
    <property type="entry name" value="Acetolactate synthase"/>
    <property type="match status" value="1"/>
</dbReference>
<organism evidence="7 8">
    <name type="scientific">Candidatus Roizmanbacteria bacterium RIFCSPLOWO2_01_FULL_38_12</name>
    <dbReference type="NCBI Taxonomy" id="1802061"/>
    <lineage>
        <taxon>Bacteria</taxon>
        <taxon>Candidatus Roizmaniibacteriota</taxon>
    </lineage>
</organism>
<comment type="caution">
    <text evidence="7">The sequence shown here is derived from an EMBL/GenBank/DDBJ whole genome shotgun (WGS) entry which is preliminary data.</text>
</comment>
<dbReference type="InterPro" id="IPR011766">
    <property type="entry name" value="TPP_enzyme_TPP-bd"/>
</dbReference>
<feature type="domain" description="Thiamine pyrophosphate enzyme N-terminal TPP-binding" evidence="6">
    <location>
        <begin position="6"/>
        <end position="110"/>
    </location>
</feature>
<dbReference type="InterPro" id="IPR029035">
    <property type="entry name" value="DHS-like_NAD/FAD-binding_dom"/>
</dbReference>
<evidence type="ECO:0000313" key="7">
    <source>
        <dbReference type="EMBL" id="OGK47026.1"/>
    </source>
</evidence>
<gene>
    <name evidence="7" type="ORF">A3A93_02800</name>
</gene>
<name>A0A1F7IUN3_9BACT</name>
<evidence type="ECO:0000259" key="5">
    <source>
        <dbReference type="Pfam" id="PF02775"/>
    </source>
</evidence>
<keyword evidence="2 3" id="KW-0786">Thiamine pyrophosphate</keyword>
<dbReference type="SUPFAM" id="SSF52518">
    <property type="entry name" value="Thiamin diphosphate-binding fold (THDP-binding)"/>
    <property type="match status" value="2"/>
</dbReference>
<evidence type="ECO:0000256" key="3">
    <source>
        <dbReference type="RuleBase" id="RU362132"/>
    </source>
</evidence>
<dbReference type="GO" id="GO:0003984">
    <property type="term" value="F:acetolactate synthase activity"/>
    <property type="evidence" value="ECO:0007669"/>
    <property type="project" value="TreeGrafter"/>
</dbReference>
<dbReference type="GO" id="GO:0030976">
    <property type="term" value="F:thiamine pyrophosphate binding"/>
    <property type="evidence" value="ECO:0007669"/>
    <property type="project" value="InterPro"/>
</dbReference>
<proteinExistence type="inferred from homology"/>
<dbReference type="Gene3D" id="3.40.50.1220">
    <property type="entry name" value="TPP-binding domain"/>
    <property type="match status" value="1"/>
</dbReference>
<evidence type="ECO:0000259" key="4">
    <source>
        <dbReference type="Pfam" id="PF00205"/>
    </source>
</evidence>
<dbReference type="InterPro" id="IPR029061">
    <property type="entry name" value="THDP-binding"/>
</dbReference>
<dbReference type="InterPro" id="IPR012000">
    <property type="entry name" value="Thiamin_PyroP_enz_cen_dom"/>
</dbReference>
<dbReference type="CDD" id="cd07035">
    <property type="entry name" value="TPP_PYR_POX_like"/>
    <property type="match status" value="1"/>
</dbReference>
<dbReference type="GO" id="GO:0009099">
    <property type="term" value="P:L-valine biosynthetic process"/>
    <property type="evidence" value="ECO:0007669"/>
    <property type="project" value="TreeGrafter"/>
</dbReference>
<sequence length="601" mass="67201">MNKNSTVSDYIFSYVKNLGVKHVFMISGGGSIFLVDALGRNKKIHYVCNHHEQASAIAAESYARITNNIGVCLVTTGPGSTNTLTGLIGAWLDSIPVLYISGQIKKEIIADYSKMRQLGDQEINIIDMVKSVTKYAVTVMNPQDIRYHLDKAVYMAKTGRPGPVWLNIPLDVQGAIIDTNSLKSFNNTVKKISNDKEKINLQKQIRETLKRIAIAKRPVMLVGNGVRLAGAQKQLLTLIKKLKIPVLTSFTGYDLVGSDNTYFYGRPGTVGQRAANFILQNSDLLLVLGSRLNIRMVGYNFDQFAPHAYKIIVDIDKAELQKKTIKTNFPIHANVKNFIEEMNLNIREKIFSATFPTWLEACDRFVKKYPQVLPEYWKSKKYVDIYCFIDTLSNYLKSTDAIAVSDGAACVCPYQGLQFPQGVRIVINSGCAAMGYGLPAALGICFARNKKETICIEGDGSLQLNIQELQTVVHHKLPIKIFVLNNKGYVSIRLTQKNLFSGRYIGSGEHSGVSCPDSIKIAKAYGIMSYRISNHSEMKHKLKKVFAEKGPVICEILLSSEMEFLPKAASKRMPNGKFVSRPLHDMYPFLPEEEVERNMIK</sequence>
<feature type="domain" description="Thiamine pyrophosphate enzyme central" evidence="4">
    <location>
        <begin position="205"/>
        <end position="341"/>
    </location>
</feature>
<protein>
    <recommendedName>
        <fullName evidence="9">Acetolactate synthase</fullName>
    </recommendedName>
</protein>
<dbReference type="Proteomes" id="UP000177141">
    <property type="component" value="Unassembled WGS sequence"/>
</dbReference>
<dbReference type="GO" id="GO:0009097">
    <property type="term" value="P:isoleucine biosynthetic process"/>
    <property type="evidence" value="ECO:0007669"/>
    <property type="project" value="TreeGrafter"/>
</dbReference>
<evidence type="ECO:0000256" key="1">
    <source>
        <dbReference type="ARBA" id="ARBA00007812"/>
    </source>
</evidence>